<name>A0A0F9GDV7_9ZZZZ</name>
<evidence type="ECO:0000313" key="1">
    <source>
        <dbReference type="EMBL" id="KKL61337.1"/>
    </source>
</evidence>
<accession>A0A0F9GDV7</accession>
<organism evidence="1">
    <name type="scientific">marine sediment metagenome</name>
    <dbReference type="NCBI Taxonomy" id="412755"/>
    <lineage>
        <taxon>unclassified sequences</taxon>
        <taxon>metagenomes</taxon>
        <taxon>ecological metagenomes</taxon>
    </lineage>
</organism>
<protein>
    <submittedName>
        <fullName evidence="1">Uncharacterized protein</fullName>
    </submittedName>
</protein>
<dbReference type="AlphaFoldDB" id="A0A0F9GDV7"/>
<proteinExistence type="predicted"/>
<comment type="caution">
    <text evidence="1">The sequence shown here is derived from an EMBL/GenBank/DDBJ whole genome shotgun (WGS) entry which is preliminary data.</text>
</comment>
<dbReference type="EMBL" id="LAZR01028850">
    <property type="protein sequence ID" value="KKL61337.1"/>
    <property type="molecule type" value="Genomic_DNA"/>
</dbReference>
<reference evidence="1" key="1">
    <citation type="journal article" date="2015" name="Nature">
        <title>Complex archaea that bridge the gap between prokaryotes and eukaryotes.</title>
        <authorList>
            <person name="Spang A."/>
            <person name="Saw J.H."/>
            <person name="Jorgensen S.L."/>
            <person name="Zaremba-Niedzwiedzka K."/>
            <person name="Martijn J."/>
            <person name="Lind A.E."/>
            <person name="van Eijk R."/>
            <person name="Schleper C."/>
            <person name="Guy L."/>
            <person name="Ettema T.J."/>
        </authorList>
    </citation>
    <scope>NUCLEOTIDE SEQUENCE</scope>
</reference>
<gene>
    <name evidence="1" type="ORF">LCGC14_2196290</name>
</gene>
<sequence>MNKPREFRDVYNADSLTLILYFRTVTDEALLDSIETEMAHRDLDGDNAAECKWIEESQSNG</sequence>